<dbReference type="PANTHER" id="PTHR47737:SF1">
    <property type="entry name" value="GLYCINE BETAINE_PROLINE BETAINE TRANSPORT SYSTEM PERMEASE PROTEIN PROW"/>
    <property type="match status" value="1"/>
</dbReference>
<dbReference type="Gene3D" id="1.10.3720.10">
    <property type="entry name" value="MetI-like"/>
    <property type="match status" value="1"/>
</dbReference>
<keyword evidence="2 7" id="KW-0813">Transport</keyword>
<comment type="caution">
    <text evidence="10">The sequence shown here is derived from an EMBL/GenBank/DDBJ whole genome shotgun (WGS) entry which is preliminary data.</text>
</comment>
<keyword evidence="3" id="KW-1003">Cell membrane</keyword>
<dbReference type="InterPro" id="IPR000515">
    <property type="entry name" value="MetI-like"/>
</dbReference>
<evidence type="ECO:0000256" key="4">
    <source>
        <dbReference type="ARBA" id="ARBA00022692"/>
    </source>
</evidence>
<evidence type="ECO:0000256" key="3">
    <source>
        <dbReference type="ARBA" id="ARBA00022475"/>
    </source>
</evidence>
<evidence type="ECO:0000313" key="10">
    <source>
        <dbReference type="EMBL" id="GGC39287.1"/>
    </source>
</evidence>
<feature type="domain" description="ABC transmembrane type-1" evidence="9">
    <location>
        <begin position="87"/>
        <end position="266"/>
    </location>
</feature>
<evidence type="ECO:0000313" key="11">
    <source>
        <dbReference type="Proteomes" id="UP000602004"/>
    </source>
</evidence>
<feature type="transmembrane region" description="Helical" evidence="7">
    <location>
        <begin position="134"/>
        <end position="161"/>
    </location>
</feature>
<feature type="transmembrane region" description="Helical" evidence="7">
    <location>
        <begin position="42"/>
        <end position="61"/>
    </location>
</feature>
<accession>A0ABQ1MEQ6</accession>
<evidence type="ECO:0000256" key="7">
    <source>
        <dbReference type="RuleBase" id="RU363032"/>
    </source>
</evidence>
<dbReference type="SUPFAM" id="SSF161098">
    <property type="entry name" value="MetI-like"/>
    <property type="match status" value="1"/>
</dbReference>
<dbReference type="PROSITE" id="PS50928">
    <property type="entry name" value="ABC_TM1"/>
    <property type="match status" value="1"/>
</dbReference>
<keyword evidence="11" id="KW-1185">Reference proteome</keyword>
<evidence type="ECO:0000256" key="5">
    <source>
        <dbReference type="ARBA" id="ARBA00022989"/>
    </source>
</evidence>
<protein>
    <submittedName>
        <fullName evidence="10">Choline ABC transporter permease subunit</fullName>
    </submittedName>
</protein>
<evidence type="ECO:0000259" key="9">
    <source>
        <dbReference type="PROSITE" id="PS50928"/>
    </source>
</evidence>
<dbReference type="PANTHER" id="PTHR47737">
    <property type="entry name" value="GLYCINE BETAINE/PROLINE BETAINE TRANSPORT SYSTEM PERMEASE PROTEIN PROW"/>
    <property type="match status" value="1"/>
</dbReference>
<evidence type="ECO:0000256" key="6">
    <source>
        <dbReference type="ARBA" id="ARBA00023136"/>
    </source>
</evidence>
<dbReference type="CDD" id="cd06261">
    <property type="entry name" value="TM_PBP2"/>
    <property type="match status" value="1"/>
</dbReference>
<feature type="region of interest" description="Disordered" evidence="8">
    <location>
        <begin position="282"/>
        <end position="303"/>
    </location>
</feature>
<gene>
    <name evidence="10" type="ORF">GCM10011400_27500</name>
</gene>
<keyword evidence="5 7" id="KW-1133">Transmembrane helix</keyword>
<name>A0ABQ1MEQ6_9BURK</name>
<keyword evidence="4 7" id="KW-0812">Transmembrane</keyword>
<feature type="transmembrane region" description="Helical" evidence="7">
    <location>
        <begin position="66"/>
        <end position="85"/>
    </location>
</feature>
<evidence type="ECO:0000256" key="2">
    <source>
        <dbReference type="ARBA" id="ARBA00022448"/>
    </source>
</evidence>
<dbReference type="EMBL" id="BMHL01000004">
    <property type="protein sequence ID" value="GGC39287.1"/>
    <property type="molecule type" value="Genomic_DNA"/>
</dbReference>
<reference evidence="11" key="1">
    <citation type="journal article" date="2019" name="Int. J. Syst. Evol. Microbiol.">
        <title>The Global Catalogue of Microorganisms (GCM) 10K type strain sequencing project: providing services to taxonomists for standard genome sequencing and annotation.</title>
        <authorList>
            <consortium name="The Broad Institute Genomics Platform"/>
            <consortium name="The Broad Institute Genome Sequencing Center for Infectious Disease"/>
            <person name="Wu L."/>
            <person name="Ma J."/>
        </authorList>
    </citation>
    <scope>NUCLEOTIDE SEQUENCE [LARGE SCALE GENOMIC DNA]</scope>
    <source>
        <strain evidence="11">CGMCC 1.15103</strain>
    </source>
</reference>
<comment type="subcellular location">
    <subcellularLocation>
        <location evidence="1 7">Cell membrane</location>
        <topology evidence="1 7">Multi-pass membrane protein</topology>
    </subcellularLocation>
</comment>
<dbReference type="RefSeq" id="WP_229758171.1">
    <property type="nucleotide sequence ID" value="NZ_BMHL01000004.1"/>
</dbReference>
<sequence>MNSSVIGKFAENGVNFLFQHFRGGFDAFSASLGAVIKLLQDGLAAIPFVAMLVILVAFALWRRGIVFSVFVGLALLAIQYMGLWAQTVSTLALVIAATFFSLVVGVPLGIWGARNKRVEMILRSLLDFMQTMPAFVYLIPAVILFGLGRVPAVIATIVFAMPPVVRLTTLGIRQVREELLEAGRAFGSTDMQLLWKIQLPNALPSIMAGVNQTIMMALSMVVVASMIGAGGLGEYVLSGIQRLDIGIGFEGGLGVVLLAIVLDRLTESFGVKAKKAKKAKRVTPGVTPGAGTAKAGTNAAART</sequence>
<dbReference type="Pfam" id="PF00528">
    <property type="entry name" value="BPD_transp_1"/>
    <property type="match status" value="1"/>
</dbReference>
<evidence type="ECO:0000256" key="1">
    <source>
        <dbReference type="ARBA" id="ARBA00004651"/>
    </source>
</evidence>
<keyword evidence="6 7" id="KW-0472">Membrane</keyword>
<feature type="transmembrane region" description="Helical" evidence="7">
    <location>
        <begin position="245"/>
        <end position="262"/>
    </location>
</feature>
<dbReference type="Proteomes" id="UP000602004">
    <property type="component" value="Unassembled WGS sequence"/>
</dbReference>
<dbReference type="InterPro" id="IPR035906">
    <property type="entry name" value="MetI-like_sf"/>
</dbReference>
<evidence type="ECO:0000256" key="8">
    <source>
        <dbReference type="SAM" id="MobiDB-lite"/>
    </source>
</evidence>
<organism evidence="10 11">
    <name type="scientific">Paraburkholderia caffeinilytica</name>
    <dbReference type="NCBI Taxonomy" id="1761016"/>
    <lineage>
        <taxon>Bacteria</taxon>
        <taxon>Pseudomonadati</taxon>
        <taxon>Pseudomonadota</taxon>
        <taxon>Betaproteobacteria</taxon>
        <taxon>Burkholderiales</taxon>
        <taxon>Burkholderiaceae</taxon>
        <taxon>Paraburkholderia</taxon>
    </lineage>
</organism>
<comment type="similarity">
    <text evidence="7">Belongs to the binding-protein-dependent transport system permease family.</text>
</comment>
<feature type="transmembrane region" description="Helical" evidence="7">
    <location>
        <begin position="214"/>
        <end position="233"/>
    </location>
</feature>
<proteinExistence type="inferred from homology"/>
<feature type="transmembrane region" description="Helical" evidence="7">
    <location>
        <begin position="91"/>
        <end position="113"/>
    </location>
</feature>